<proteinExistence type="inferred from homology"/>
<reference evidence="10 11" key="1">
    <citation type="submission" date="2020-07" db="EMBL/GenBank/DDBJ databases">
        <authorList>
            <person name="Feng X."/>
        </authorList>
    </citation>
    <scope>NUCLEOTIDE SEQUENCE [LARGE SCALE GENOMIC DNA]</scope>
    <source>
        <strain evidence="10 11">JCM14086</strain>
    </source>
</reference>
<evidence type="ECO:0000256" key="8">
    <source>
        <dbReference type="RuleBase" id="RU368092"/>
    </source>
</evidence>
<dbReference type="GO" id="GO:1990610">
    <property type="term" value="F:acetolactate synthase regulator activity"/>
    <property type="evidence" value="ECO:0007669"/>
    <property type="project" value="UniProtKB-UniRule"/>
</dbReference>
<evidence type="ECO:0000256" key="6">
    <source>
        <dbReference type="ARBA" id="ARBA00023304"/>
    </source>
</evidence>
<dbReference type="InterPro" id="IPR002912">
    <property type="entry name" value="ACT_dom"/>
</dbReference>
<keyword evidence="5 8" id="KW-0028">Amino-acid biosynthesis</keyword>
<dbReference type="RefSeq" id="WP_185693014.1">
    <property type="nucleotide sequence ID" value="NZ_JACHVA010000086.1"/>
</dbReference>
<dbReference type="InterPro" id="IPR054480">
    <property type="entry name" value="AHAS_small-like_ACT"/>
</dbReference>
<comment type="function">
    <text evidence="8">Catalyzes the conversion of 2 pyruvate molecules into acetolactate in the first common step of the biosynthetic pathway of the branched-amino acids such as leucine, isoleucine, and valine.</text>
</comment>
<keyword evidence="6 8" id="KW-0100">Branched-chain amino acid biosynthesis</keyword>
<evidence type="ECO:0000313" key="11">
    <source>
        <dbReference type="Proteomes" id="UP000525652"/>
    </source>
</evidence>
<evidence type="ECO:0000259" key="9">
    <source>
        <dbReference type="PROSITE" id="PS51671"/>
    </source>
</evidence>
<keyword evidence="8 10" id="KW-0808">Transferase</keyword>
<dbReference type="UniPathway" id="UPA00049">
    <property type="reaction ID" value="UER00059"/>
</dbReference>
<evidence type="ECO:0000313" key="10">
    <source>
        <dbReference type="EMBL" id="MBC2602325.1"/>
    </source>
</evidence>
<comment type="similarity">
    <text evidence="3 8">Belongs to the acetolactate synthase small subunit family.</text>
</comment>
<name>A0A7X1B0P4_9BACT</name>
<dbReference type="Proteomes" id="UP000525652">
    <property type="component" value="Unassembled WGS sequence"/>
</dbReference>
<comment type="pathway">
    <text evidence="1 8">Amino-acid biosynthesis; L-isoleucine biosynthesis; L-isoleucine from 2-oxobutanoate: step 1/4.</text>
</comment>
<comment type="caution">
    <text evidence="10">The sequence shown here is derived from an EMBL/GenBank/DDBJ whole genome shotgun (WGS) entry which is preliminary data.</text>
</comment>
<dbReference type="Gene3D" id="3.30.70.1150">
    <property type="entry name" value="ACT-like. Chain A, domain 2"/>
    <property type="match status" value="1"/>
</dbReference>
<dbReference type="EC" id="2.2.1.6" evidence="8"/>
<dbReference type="InterPro" id="IPR019455">
    <property type="entry name" value="Acetolactate_synth_ssu_C"/>
</dbReference>
<comment type="subunit">
    <text evidence="4 8">Dimer of large and small chains.</text>
</comment>
<comment type="catalytic activity">
    <reaction evidence="7 8">
        <text>2 pyruvate + H(+) = (2S)-2-acetolactate + CO2</text>
        <dbReference type="Rhea" id="RHEA:25249"/>
        <dbReference type="ChEBI" id="CHEBI:15361"/>
        <dbReference type="ChEBI" id="CHEBI:15378"/>
        <dbReference type="ChEBI" id="CHEBI:16526"/>
        <dbReference type="ChEBI" id="CHEBI:58476"/>
        <dbReference type="EC" id="2.2.1.6"/>
    </reaction>
</comment>
<sequence>MSSDQKHTISVLVENKFGVLARVAGMFSGRGFNIETLNVGPVHLEGLSRITATILGDDQALDQALKQLNKLVNVVEVEHFTEGAAVARELILLKVSADSKTRPEIMQICDIFRAKVIDVSAESVVLEITGNDSKIKAFLDLVDPFGVQKMARTGVVALERGANS</sequence>
<evidence type="ECO:0000256" key="3">
    <source>
        <dbReference type="ARBA" id="ARBA00006341"/>
    </source>
</evidence>
<dbReference type="FunFam" id="3.30.70.1150:FF:000001">
    <property type="entry name" value="Acetolactate synthase small subunit"/>
    <property type="match status" value="1"/>
</dbReference>
<dbReference type="GO" id="GO:0003984">
    <property type="term" value="F:acetolactate synthase activity"/>
    <property type="evidence" value="ECO:0007669"/>
    <property type="project" value="UniProtKB-UniRule"/>
</dbReference>
<dbReference type="AlphaFoldDB" id="A0A7X1B0P4"/>
<evidence type="ECO:0000256" key="5">
    <source>
        <dbReference type="ARBA" id="ARBA00022605"/>
    </source>
</evidence>
<dbReference type="UniPathway" id="UPA00047">
    <property type="reaction ID" value="UER00055"/>
</dbReference>
<dbReference type="Gene3D" id="3.30.70.260">
    <property type="match status" value="1"/>
</dbReference>
<dbReference type="GO" id="GO:0009099">
    <property type="term" value="P:L-valine biosynthetic process"/>
    <property type="evidence" value="ECO:0007669"/>
    <property type="project" value="UniProtKB-UniRule"/>
</dbReference>
<dbReference type="InterPro" id="IPR045865">
    <property type="entry name" value="ACT-like_dom_sf"/>
</dbReference>
<comment type="pathway">
    <text evidence="2 8">Amino-acid biosynthesis; L-valine biosynthesis; L-valine from pyruvate: step 1/4.</text>
</comment>
<evidence type="ECO:0000256" key="2">
    <source>
        <dbReference type="ARBA" id="ARBA00005025"/>
    </source>
</evidence>
<dbReference type="Pfam" id="PF22629">
    <property type="entry name" value="ACT_AHAS_ss"/>
    <property type="match status" value="1"/>
</dbReference>
<dbReference type="EMBL" id="JACHVA010000086">
    <property type="protein sequence ID" value="MBC2602325.1"/>
    <property type="molecule type" value="Genomic_DNA"/>
</dbReference>
<organism evidence="10 11">
    <name type="scientific">Puniceicoccus vermicola</name>
    <dbReference type="NCBI Taxonomy" id="388746"/>
    <lineage>
        <taxon>Bacteria</taxon>
        <taxon>Pseudomonadati</taxon>
        <taxon>Verrucomicrobiota</taxon>
        <taxon>Opitutia</taxon>
        <taxon>Puniceicoccales</taxon>
        <taxon>Puniceicoccaceae</taxon>
        <taxon>Puniceicoccus</taxon>
    </lineage>
</organism>
<dbReference type="Pfam" id="PF10369">
    <property type="entry name" value="ALS_ss_C"/>
    <property type="match status" value="1"/>
</dbReference>
<dbReference type="InterPro" id="IPR004789">
    <property type="entry name" value="Acetalactate_synth_ssu"/>
</dbReference>
<protein>
    <recommendedName>
        <fullName evidence="8">Acetolactate synthase small subunit</fullName>
        <shortName evidence="8">AHAS</shortName>
        <shortName evidence="8">ALS</shortName>
        <ecNumber evidence="8">2.2.1.6</ecNumber>
    </recommendedName>
    <alternativeName>
        <fullName evidence="8">Acetohydroxy-acid synthase small subunit</fullName>
    </alternativeName>
</protein>
<dbReference type="SUPFAM" id="SSF55021">
    <property type="entry name" value="ACT-like"/>
    <property type="match status" value="2"/>
</dbReference>
<gene>
    <name evidence="10" type="primary">ilvN</name>
    <name evidence="10" type="ORF">H5P30_11105</name>
</gene>
<dbReference type="CDD" id="cd04878">
    <property type="entry name" value="ACT_AHAS"/>
    <property type="match status" value="1"/>
</dbReference>
<feature type="domain" description="ACT" evidence="9">
    <location>
        <begin position="8"/>
        <end position="82"/>
    </location>
</feature>
<dbReference type="NCBIfam" id="NF008864">
    <property type="entry name" value="PRK11895.1"/>
    <property type="match status" value="1"/>
</dbReference>
<dbReference type="PROSITE" id="PS51671">
    <property type="entry name" value="ACT"/>
    <property type="match status" value="1"/>
</dbReference>
<evidence type="ECO:0000256" key="1">
    <source>
        <dbReference type="ARBA" id="ARBA00004974"/>
    </source>
</evidence>
<dbReference type="GO" id="GO:0009097">
    <property type="term" value="P:isoleucine biosynthetic process"/>
    <property type="evidence" value="ECO:0007669"/>
    <property type="project" value="UniProtKB-UniRule"/>
</dbReference>
<dbReference type="NCBIfam" id="TIGR00119">
    <property type="entry name" value="acolac_sm"/>
    <property type="match status" value="1"/>
</dbReference>
<dbReference type="FunFam" id="3.30.70.260:FF:000001">
    <property type="entry name" value="Acetolactate synthase, small subunit"/>
    <property type="match status" value="1"/>
</dbReference>
<keyword evidence="11" id="KW-1185">Reference proteome</keyword>
<dbReference type="GO" id="GO:0005829">
    <property type="term" value="C:cytosol"/>
    <property type="evidence" value="ECO:0007669"/>
    <property type="project" value="TreeGrafter"/>
</dbReference>
<dbReference type="InterPro" id="IPR027271">
    <property type="entry name" value="Acetolactate_synth/TF_NikR_C"/>
</dbReference>
<dbReference type="PANTHER" id="PTHR30239">
    <property type="entry name" value="ACETOLACTATE SYNTHASE SMALL SUBUNIT"/>
    <property type="match status" value="1"/>
</dbReference>
<evidence type="ECO:0000256" key="7">
    <source>
        <dbReference type="ARBA" id="ARBA00048670"/>
    </source>
</evidence>
<dbReference type="PANTHER" id="PTHR30239:SF0">
    <property type="entry name" value="ACETOLACTATE SYNTHASE SMALL SUBUNIT 1, CHLOROPLASTIC"/>
    <property type="match status" value="1"/>
</dbReference>
<accession>A0A7X1B0P4</accession>
<dbReference type="InterPro" id="IPR039557">
    <property type="entry name" value="AHAS_ACT"/>
</dbReference>
<evidence type="ECO:0000256" key="4">
    <source>
        <dbReference type="ARBA" id="ARBA00011744"/>
    </source>
</evidence>